<dbReference type="VEuPathDB" id="FungiDB:ASPGLDRAFT_69144"/>
<organism evidence="3 4">
    <name type="scientific">Aspergillus glaucus CBS 516.65</name>
    <dbReference type="NCBI Taxonomy" id="1160497"/>
    <lineage>
        <taxon>Eukaryota</taxon>
        <taxon>Fungi</taxon>
        <taxon>Dikarya</taxon>
        <taxon>Ascomycota</taxon>
        <taxon>Pezizomycotina</taxon>
        <taxon>Eurotiomycetes</taxon>
        <taxon>Eurotiomycetidae</taxon>
        <taxon>Eurotiales</taxon>
        <taxon>Aspergillaceae</taxon>
        <taxon>Aspergillus</taxon>
        <taxon>Aspergillus subgen. Aspergillus</taxon>
    </lineage>
</organism>
<reference evidence="4" key="1">
    <citation type="journal article" date="2017" name="Genome Biol.">
        <title>Comparative genomics reveals high biological diversity and specific adaptations in the industrially and medically important fungal genus Aspergillus.</title>
        <authorList>
            <person name="de Vries R.P."/>
            <person name="Riley R."/>
            <person name="Wiebenga A."/>
            <person name="Aguilar-Osorio G."/>
            <person name="Amillis S."/>
            <person name="Uchima C.A."/>
            <person name="Anderluh G."/>
            <person name="Asadollahi M."/>
            <person name="Askin M."/>
            <person name="Barry K."/>
            <person name="Battaglia E."/>
            <person name="Bayram O."/>
            <person name="Benocci T."/>
            <person name="Braus-Stromeyer S.A."/>
            <person name="Caldana C."/>
            <person name="Canovas D."/>
            <person name="Cerqueira G.C."/>
            <person name="Chen F."/>
            <person name="Chen W."/>
            <person name="Choi C."/>
            <person name="Clum A."/>
            <person name="Dos Santos R.A."/>
            <person name="Damasio A.R."/>
            <person name="Diallinas G."/>
            <person name="Emri T."/>
            <person name="Fekete E."/>
            <person name="Flipphi M."/>
            <person name="Freyberg S."/>
            <person name="Gallo A."/>
            <person name="Gournas C."/>
            <person name="Habgood R."/>
            <person name="Hainaut M."/>
            <person name="Harispe M.L."/>
            <person name="Henrissat B."/>
            <person name="Hilden K.S."/>
            <person name="Hope R."/>
            <person name="Hossain A."/>
            <person name="Karabika E."/>
            <person name="Karaffa L."/>
            <person name="Karanyi Z."/>
            <person name="Krasevec N."/>
            <person name="Kuo A."/>
            <person name="Kusch H."/>
            <person name="LaButti K."/>
            <person name="Lagendijk E.L."/>
            <person name="Lapidus A."/>
            <person name="Levasseur A."/>
            <person name="Lindquist E."/>
            <person name="Lipzen A."/>
            <person name="Logrieco A.F."/>
            <person name="MacCabe A."/>
            <person name="Maekelae M.R."/>
            <person name="Malavazi I."/>
            <person name="Melin P."/>
            <person name="Meyer V."/>
            <person name="Mielnichuk N."/>
            <person name="Miskei M."/>
            <person name="Molnar A.P."/>
            <person name="Mule G."/>
            <person name="Ngan C.Y."/>
            <person name="Orejas M."/>
            <person name="Orosz E."/>
            <person name="Ouedraogo J.P."/>
            <person name="Overkamp K.M."/>
            <person name="Park H.-S."/>
            <person name="Perrone G."/>
            <person name="Piumi F."/>
            <person name="Punt P.J."/>
            <person name="Ram A.F."/>
            <person name="Ramon A."/>
            <person name="Rauscher S."/>
            <person name="Record E."/>
            <person name="Riano-Pachon D.M."/>
            <person name="Robert V."/>
            <person name="Roehrig J."/>
            <person name="Ruller R."/>
            <person name="Salamov A."/>
            <person name="Salih N.S."/>
            <person name="Samson R.A."/>
            <person name="Sandor E."/>
            <person name="Sanguinetti M."/>
            <person name="Schuetze T."/>
            <person name="Sepcic K."/>
            <person name="Shelest E."/>
            <person name="Sherlock G."/>
            <person name="Sophianopoulou V."/>
            <person name="Squina F.M."/>
            <person name="Sun H."/>
            <person name="Susca A."/>
            <person name="Todd R.B."/>
            <person name="Tsang A."/>
            <person name="Unkles S.E."/>
            <person name="van de Wiele N."/>
            <person name="van Rossen-Uffink D."/>
            <person name="Oliveira J.V."/>
            <person name="Vesth T.C."/>
            <person name="Visser J."/>
            <person name="Yu J.-H."/>
            <person name="Zhou M."/>
            <person name="Andersen M.R."/>
            <person name="Archer D.B."/>
            <person name="Baker S.E."/>
            <person name="Benoit I."/>
            <person name="Brakhage A.A."/>
            <person name="Braus G.H."/>
            <person name="Fischer R."/>
            <person name="Frisvad J.C."/>
            <person name="Goldman G.H."/>
            <person name="Houbraken J."/>
            <person name="Oakley B."/>
            <person name="Pocsi I."/>
            <person name="Scazzocchio C."/>
            <person name="Seiboth B."/>
            <person name="vanKuyk P.A."/>
            <person name="Wortman J."/>
            <person name="Dyer P.S."/>
            <person name="Grigoriev I.V."/>
        </authorList>
    </citation>
    <scope>NUCLEOTIDE SEQUENCE [LARGE SCALE GENOMIC DNA]</scope>
    <source>
        <strain evidence="4">CBS 516.65</strain>
    </source>
</reference>
<dbReference type="AlphaFoldDB" id="A0A1L9V9U6"/>
<dbReference type="STRING" id="1160497.A0A1L9V9U6"/>
<accession>A0A1L9V9U6</accession>
<dbReference type="Pfam" id="PF02458">
    <property type="entry name" value="Transferase"/>
    <property type="match status" value="1"/>
</dbReference>
<dbReference type="InterPro" id="IPR023213">
    <property type="entry name" value="CAT-like_dom_sf"/>
</dbReference>
<dbReference type="PANTHER" id="PTHR31625">
    <property type="match status" value="1"/>
</dbReference>
<evidence type="ECO:0000313" key="3">
    <source>
        <dbReference type="EMBL" id="OJJ80663.1"/>
    </source>
</evidence>
<proteinExistence type="predicted"/>
<dbReference type="Proteomes" id="UP000184300">
    <property type="component" value="Unassembled WGS sequence"/>
</dbReference>
<keyword evidence="2" id="KW-0012">Acyltransferase</keyword>
<keyword evidence="4" id="KW-1185">Reference proteome</keyword>
<dbReference type="GO" id="GO:0016747">
    <property type="term" value="F:acyltransferase activity, transferring groups other than amino-acyl groups"/>
    <property type="evidence" value="ECO:0007669"/>
    <property type="project" value="UniProtKB-ARBA"/>
</dbReference>
<evidence type="ECO:0000256" key="2">
    <source>
        <dbReference type="ARBA" id="ARBA00023315"/>
    </source>
</evidence>
<name>A0A1L9V9U6_ASPGL</name>
<keyword evidence="1" id="KW-0808">Transferase</keyword>
<evidence type="ECO:0000313" key="4">
    <source>
        <dbReference type="Proteomes" id="UP000184300"/>
    </source>
</evidence>
<protein>
    <recommendedName>
        <fullName evidence="5">Transferase family protein</fullName>
    </recommendedName>
</protein>
<sequence>MVVCTNVKVFIFYELQPSIHLDNLISSMVEGVRNATHQLPFMAGNFQVDDSSKLCIITPPGSHIEVNIRRTESMEHKSFPASAKNSFSPNDLDLTQLLPEEQTAENPVCALQLSLVEHGMILGFRINHAAGDWSSIDTFLSLICQSSKAHHEGLKMPTYTPDLNRAPYNAPATDPAISRQDLLERLPTFYIMEKSQFKPKPSPPSQSNIYKISEPSVQQLKAHCAPYLSEIDYVTSYDCIFVLIWTSITRVRLHLHPEKATSLSRFVHPIDVRTRDPENKTSERYFGNAVIGSQADPLTAQALVSDGDRDFTDMDMFMNTWYSGSAEKYDIGAASLPVAFRTHSSMAGACMVILPNFSRGATRFFEVLVHLAVEEHRQVVKCREFSHSVQQAKDFAICWCDWTWLWADWFLQSPRIYDQILNPSCISTTNPKMRESYDA</sequence>
<dbReference type="Gene3D" id="3.30.559.10">
    <property type="entry name" value="Chloramphenicol acetyltransferase-like domain"/>
    <property type="match status" value="2"/>
</dbReference>
<evidence type="ECO:0000256" key="1">
    <source>
        <dbReference type="ARBA" id="ARBA00022679"/>
    </source>
</evidence>
<dbReference type="OrthoDB" id="1862401at2759"/>
<dbReference type="InterPro" id="IPR051504">
    <property type="entry name" value="Plant_metabolite_acyltrans"/>
</dbReference>
<dbReference type="RefSeq" id="XP_022397361.1">
    <property type="nucleotide sequence ID" value="XM_022549331.1"/>
</dbReference>
<dbReference type="EMBL" id="KV878909">
    <property type="protein sequence ID" value="OJJ80663.1"/>
    <property type="molecule type" value="Genomic_DNA"/>
</dbReference>
<gene>
    <name evidence="3" type="ORF">ASPGLDRAFT_69144</name>
</gene>
<evidence type="ECO:0008006" key="5">
    <source>
        <dbReference type="Google" id="ProtNLM"/>
    </source>
</evidence>
<dbReference type="GeneID" id="34465591"/>